<dbReference type="InterPro" id="IPR019285">
    <property type="entry name" value="DUF2336"/>
</dbReference>
<dbReference type="Proteomes" id="UP000422569">
    <property type="component" value="Chromosome"/>
</dbReference>
<protein>
    <submittedName>
        <fullName evidence="2">DUF2336 domain-containing protein</fullName>
    </submittedName>
</protein>
<organism evidence="2 3">
    <name type="scientific">Methylocystis parvus</name>
    <dbReference type="NCBI Taxonomy" id="134"/>
    <lineage>
        <taxon>Bacteria</taxon>
        <taxon>Pseudomonadati</taxon>
        <taxon>Pseudomonadota</taxon>
        <taxon>Alphaproteobacteria</taxon>
        <taxon>Hyphomicrobiales</taxon>
        <taxon>Methylocystaceae</taxon>
        <taxon>Methylocystis</taxon>
    </lineage>
</organism>
<dbReference type="Pfam" id="PF10098">
    <property type="entry name" value="DUF2336"/>
    <property type="match status" value="1"/>
</dbReference>
<name>A0A6B8M654_9HYPH</name>
<feature type="compositionally biased region" description="Basic and acidic residues" evidence="1">
    <location>
        <begin position="319"/>
        <end position="332"/>
    </location>
</feature>
<accession>A0A6B8M654</accession>
<evidence type="ECO:0000313" key="2">
    <source>
        <dbReference type="EMBL" id="QGM98371.1"/>
    </source>
</evidence>
<evidence type="ECO:0000313" key="3">
    <source>
        <dbReference type="Proteomes" id="UP000422569"/>
    </source>
</evidence>
<evidence type="ECO:0000256" key="1">
    <source>
        <dbReference type="SAM" id="MobiDB-lite"/>
    </source>
</evidence>
<sequence length="358" mass="38700">MQLEKSQRRIVDASLLRAIVDQFVARPTHPVSDIRQFERLALGLIDIVDVESAAKAARPLCFHPETPEPIFSRLFEKGGACAALVAEFAPNAPRGDLIALAIASDGPLLSAVARRKDLDHEIVDALAQRAEPEALRALAANWSAHLDQAARRALLHAARDDLTLARILLDRDDRAIDPETLFLAATRLERTGIILNACRRALSGGLAELCRAEAVFTRRLEGAAVRRDRDAMAALLADALECRKERARAVVSDSQGEALALALAALGVDPDAATRIFLCADPAISHDTDRVRSLVALVRSTPQRAALQIVASVTGALRGDREAQRRPTRDDALVGGPGWRRAAPRLSAEPVRKLDQSA</sequence>
<reference evidence="2 3" key="1">
    <citation type="submission" date="2019-09" db="EMBL/GenBank/DDBJ databases">
        <title>Isolation and complete genome sequencing of Methylocystis species.</title>
        <authorList>
            <person name="Rumah B.L."/>
            <person name="Stead C.E."/>
            <person name="Stevens B.C."/>
            <person name="Minton N.P."/>
            <person name="Grosse-Honebrink A."/>
            <person name="Zhang Y."/>
        </authorList>
    </citation>
    <scope>NUCLEOTIDE SEQUENCE [LARGE SCALE GENOMIC DNA]</scope>
    <source>
        <strain evidence="2 3">BRCS2</strain>
    </source>
</reference>
<keyword evidence="3" id="KW-1185">Reference proteome</keyword>
<dbReference type="EMBL" id="CP044331">
    <property type="protein sequence ID" value="QGM98371.1"/>
    <property type="molecule type" value="Genomic_DNA"/>
</dbReference>
<dbReference type="AlphaFoldDB" id="A0A6B8M654"/>
<dbReference type="RefSeq" id="WP_016917862.1">
    <property type="nucleotide sequence ID" value="NZ_CP044331.1"/>
</dbReference>
<dbReference type="KEGG" id="mpar:F7D14_13380"/>
<gene>
    <name evidence="2" type="ORF">F7D14_13380</name>
</gene>
<proteinExistence type="predicted"/>
<feature type="region of interest" description="Disordered" evidence="1">
    <location>
        <begin position="319"/>
        <end position="358"/>
    </location>
</feature>